<dbReference type="AlphaFoldDB" id="A0A5E4CV21"/>
<keyword evidence="2" id="KW-1185">Reference proteome</keyword>
<reference evidence="1" key="1">
    <citation type="submission" date="2019-04" db="EMBL/GenBank/DDBJ databases">
        <authorList>
            <person name="Alioto T."/>
            <person name="Alioto T."/>
        </authorList>
    </citation>
    <scope>NUCLEOTIDE SEQUENCE [LARGE SCALE GENOMIC DNA]</scope>
</reference>
<name>A0A5E4CV21_MARMO</name>
<gene>
    <name evidence="1" type="ORF">MONAX_5E014664</name>
</gene>
<sequence>ILLTGKDRKFVVGLSIKAVLEKSSLTHIYSSLAAAIRRQLQRSQRSGGPNSAHLHSGVVTEVYVEGEQMI</sequence>
<evidence type="ECO:0000313" key="2">
    <source>
        <dbReference type="Proteomes" id="UP000335636"/>
    </source>
</evidence>
<protein>
    <submittedName>
        <fullName evidence="1">Uncharacterized protein</fullName>
    </submittedName>
</protein>
<organism evidence="1 2">
    <name type="scientific">Marmota monax</name>
    <name type="common">Woodchuck</name>
    <dbReference type="NCBI Taxonomy" id="9995"/>
    <lineage>
        <taxon>Eukaryota</taxon>
        <taxon>Metazoa</taxon>
        <taxon>Chordata</taxon>
        <taxon>Craniata</taxon>
        <taxon>Vertebrata</taxon>
        <taxon>Euteleostomi</taxon>
        <taxon>Mammalia</taxon>
        <taxon>Eutheria</taxon>
        <taxon>Euarchontoglires</taxon>
        <taxon>Glires</taxon>
        <taxon>Rodentia</taxon>
        <taxon>Sciuromorpha</taxon>
        <taxon>Sciuridae</taxon>
        <taxon>Xerinae</taxon>
        <taxon>Marmotini</taxon>
        <taxon>Marmota</taxon>
    </lineage>
</organism>
<dbReference type="Proteomes" id="UP000335636">
    <property type="component" value="Unassembled WGS sequence"/>
</dbReference>
<accession>A0A5E4CV21</accession>
<dbReference type="EMBL" id="CABDUW010002035">
    <property type="protein sequence ID" value="VTJ85140.1"/>
    <property type="molecule type" value="Genomic_DNA"/>
</dbReference>
<evidence type="ECO:0000313" key="1">
    <source>
        <dbReference type="EMBL" id="VTJ85140.1"/>
    </source>
</evidence>
<feature type="non-terminal residue" evidence="1">
    <location>
        <position position="1"/>
    </location>
</feature>
<proteinExistence type="predicted"/>
<comment type="caution">
    <text evidence="1">The sequence shown here is derived from an EMBL/GenBank/DDBJ whole genome shotgun (WGS) entry which is preliminary data.</text>
</comment>